<gene>
    <name evidence="1" type="ORF">TRIP_D410093</name>
</gene>
<dbReference type="EMBL" id="UPXZ01000036">
    <property type="protein sequence ID" value="VBB46830.1"/>
    <property type="molecule type" value="Genomic_DNA"/>
</dbReference>
<dbReference type="AlphaFoldDB" id="A0A653AFW9"/>
<accession>A0A653AFW9</accession>
<reference evidence="1" key="1">
    <citation type="submission" date="2018-07" db="EMBL/GenBank/DDBJ databases">
        <authorList>
            <consortium name="Genoscope - CEA"/>
            <person name="William W."/>
        </authorList>
    </citation>
    <scope>NUCLEOTIDE SEQUENCE</scope>
    <source>
        <strain evidence="1">IK1</strain>
    </source>
</reference>
<proteinExistence type="predicted"/>
<protein>
    <submittedName>
        <fullName evidence="1">Uncharacterized protein</fullName>
    </submittedName>
</protein>
<name>A0A653AFW9_9BACT</name>
<sequence>MNYICDEFNKNWEFMKKAILFSLIFILSIGFAKAQTTIEEYNYITKEYKSYLPIKEGYKLEDINTVIYSLNSVDRIFNFKKFIREETNEVAAILVEYVRVSKGRTYILYFCIPSENSSDGVWKIVQDTIEAFGTTEVRNAYIWALNKYISKTF</sequence>
<organism evidence="1">
    <name type="scientific">uncultured Paludibacter sp</name>
    <dbReference type="NCBI Taxonomy" id="497635"/>
    <lineage>
        <taxon>Bacteria</taxon>
        <taxon>Pseudomonadati</taxon>
        <taxon>Bacteroidota</taxon>
        <taxon>Bacteroidia</taxon>
        <taxon>Bacteroidales</taxon>
        <taxon>Paludibacteraceae</taxon>
        <taxon>Paludibacter</taxon>
        <taxon>environmental samples</taxon>
    </lineage>
</organism>
<evidence type="ECO:0000313" key="1">
    <source>
        <dbReference type="EMBL" id="VBB46830.1"/>
    </source>
</evidence>